<dbReference type="GO" id="GO:0015889">
    <property type="term" value="P:cobalamin transport"/>
    <property type="evidence" value="ECO:0007669"/>
    <property type="project" value="TreeGrafter"/>
</dbReference>
<keyword evidence="1" id="KW-0732">Signal</keyword>
<organism evidence="2 3">
    <name type="scientific">Kryptolebias marmoratus</name>
    <name type="common">Mangrove killifish</name>
    <name type="synonym">Rivulus marmoratus</name>
    <dbReference type="NCBI Taxonomy" id="37003"/>
    <lineage>
        <taxon>Eukaryota</taxon>
        <taxon>Metazoa</taxon>
        <taxon>Chordata</taxon>
        <taxon>Craniata</taxon>
        <taxon>Vertebrata</taxon>
        <taxon>Euteleostomi</taxon>
        <taxon>Actinopterygii</taxon>
        <taxon>Neopterygii</taxon>
        <taxon>Teleostei</taxon>
        <taxon>Neoteleostei</taxon>
        <taxon>Acanthomorphata</taxon>
        <taxon>Ovalentaria</taxon>
        <taxon>Atherinomorphae</taxon>
        <taxon>Cyprinodontiformes</taxon>
        <taxon>Rivulidae</taxon>
        <taxon>Kryptolebias</taxon>
    </lineage>
</organism>
<dbReference type="PANTHER" id="PTHR10559">
    <property type="entry name" value="TRANSCOBALAMIN-1/GASTRIC INTRINSIC FACTOR"/>
    <property type="match status" value="1"/>
</dbReference>
<dbReference type="GO" id="GO:0005615">
    <property type="term" value="C:extracellular space"/>
    <property type="evidence" value="ECO:0007669"/>
    <property type="project" value="TreeGrafter"/>
</dbReference>
<keyword evidence="3" id="KW-1185">Reference proteome</keyword>
<feature type="signal peptide" evidence="1">
    <location>
        <begin position="1"/>
        <end position="23"/>
    </location>
</feature>
<evidence type="ECO:0000256" key="1">
    <source>
        <dbReference type="SAM" id="SignalP"/>
    </source>
</evidence>
<sequence>MALGPAALLSAGLLLLLAHGAFPDKGPEFHPIRLTVENDLSNLSPESYSCSMVKDGVLLGAMKRLKEAQPGFNFTVTEHPDFGPFLESVNGVAGDEQEHTYWELLSESSGEYTRLDVGVGCYIPKSDEHIILRFNTWTPENHE</sequence>
<reference evidence="2" key="2">
    <citation type="submission" date="2025-09" db="UniProtKB">
        <authorList>
            <consortium name="Ensembl"/>
        </authorList>
    </citation>
    <scope>IDENTIFICATION</scope>
</reference>
<name>A0A3Q3AKD3_KRYMA</name>
<dbReference type="PANTHER" id="PTHR10559:SF18">
    <property type="entry name" value="TRANSCOBALAMIN II"/>
    <property type="match status" value="1"/>
</dbReference>
<dbReference type="GeneTree" id="ENSGT00390000014712"/>
<dbReference type="AlphaFoldDB" id="A0A3Q3AKD3"/>
<dbReference type="InterPro" id="IPR051588">
    <property type="entry name" value="Cobalamin_Transport"/>
</dbReference>
<dbReference type="Gene3D" id="2.170.130.30">
    <property type="match status" value="1"/>
</dbReference>
<feature type="chain" id="PRO_5018531543" evidence="1">
    <location>
        <begin position="24"/>
        <end position="143"/>
    </location>
</feature>
<accession>A0A3Q3AKD3</accession>
<dbReference type="Proteomes" id="UP000264800">
    <property type="component" value="Unplaced"/>
</dbReference>
<dbReference type="GO" id="GO:0031419">
    <property type="term" value="F:cobalamin binding"/>
    <property type="evidence" value="ECO:0007669"/>
    <property type="project" value="TreeGrafter"/>
</dbReference>
<proteinExistence type="predicted"/>
<dbReference type="OMA" id="QQDFKFT"/>
<dbReference type="Ensembl" id="ENSKMAT00000012029.1">
    <property type="protein sequence ID" value="ENSKMAP00000011849.1"/>
    <property type="gene ID" value="ENSKMAG00000008924.1"/>
</dbReference>
<protein>
    <submittedName>
        <fullName evidence="2">Uncharacterized protein</fullName>
    </submittedName>
</protein>
<evidence type="ECO:0000313" key="2">
    <source>
        <dbReference type="Ensembl" id="ENSKMAP00000011849.1"/>
    </source>
</evidence>
<evidence type="ECO:0000313" key="3">
    <source>
        <dbReference type="Proteomes" id="UP000264800"/>
    </source>
</evidence>
<reference evidence="2" key="1">
    <citation type="submission" date="2025-08" db="UniProtKB">
        <authorList>
            <consortium name="Ensembl"/>
        </authorList>
    </citation>
    <scope>IDENTIFICATION</scope>
</reference>